<proteinExistence type="predicted"/>
<dbReference type="PATRIC" id="fig|66851.6.peg.2064"/>
<comment type="caution">
    <text evidence="1">The sequence shown here is derived from an EMBL/GenBank/DDBJ whole genome shotgun (WGS) entry which is preliminary data.</text>
</comment>
<evidence type="ECO:0000313" key="2">
    <source>
        <dbReference type="Proteomes" id="UP000077428"/>
    </source>
</evidence>
<dbReference type="Proteomes" id="UP000077428">
    <property type="component" value="Unassembled WGS sequence"/>
</dbReference>
<dbReference type="EMBL" id="LWMU01000118">
    <property type="protein sequence ID" value="KZX10354.1"/>
    <property type="molecule type" value="Genomic_DNA"/>
</dbReference>
<reference evidence="2" key="1">
    <citation type="journal article" date="2016" name="Genome Announc.">
        <title>Draft Genome Sequences of Methanobrevibacter curvatus DSM11111, Methanobrevibacter cuticularis DSM11139, Methanobrevibacter filiformis DSM11501, and Methanobrevibacter oralis DSM7256.</title>
        <authorList>
            <person name="Poehlein A."/>
            <person name="Seedorf H."/>
        </authorList>
    </citation>
    <scope>NUCLEOTIDE SEQUENCE [LARGE SCALE GENOMIC DNA]</scope>
    <source>
        <strain evidence="2">DSM 7256 / JCM 30027 / ZR</strain>
    </source>
</reference>
<sequence>MSSMSYFLDGNQYIFNYSNVDSVRKNDDERVQCSFGDEYCSIFFVYRWYSMMKIAFINKDGVIE</sequence>
<evidence type="ECO:0000313" key="1">
    <source>
        <dbReference type="EMBL" id="KZX10354.1"/>
    </source>
</evidence>
<gene>
    <name evidence="1" type="ORF">MBORA_18870</name>
</gene>
<name>A0A165Z7N3_METOA</name>
<keyword evidence="2" id="KW-1185">Reference proteome</keyword>
<protein>
    <submittedName>
        <fullName evidence="1">Uncharacterized protein</fullName>
    </submittedName>
</protein>
<organism evidence="1 2">
    <name type="scientific">Methanobrevibacter oralis</name>
    <dbReference type="NCBI Taxonomy" id="66851"/>
    <lineage>
        <taxon>Archaea</taxon>
        <taxon>Methanobacteriati</taxon>
        <taxon>Methanobacteriota</taxon>
        <taxon>Methanomada group</taxon>
        <taxon>Methanobacteria</taxon>
        <taxon>Methanobacteriales</taxon>
        <taxon>Methanobacteriaceae</taxon>
        <taxon>Methanobrevibacter</taxon>
    </lineage>
</organism>
<accession>A0A165Z7N3</accession>
<dbReference type="AlphaFoldDB" id="A0A165Z7N3"/>